<gene>
    <name evidence="1" type="ORF">LOD99_15099</name>
</gene>
<proteinExistence type="predicted"/>
<keyword evidence="2" id="KW-1185">Reference proteome</keyword>
<name>A0AAV7KFD1_9METZ</name>
<dbReference type="EMBL" id="JAKMXF010000077">
    <property type="protein sequence ID" value="KAI6658774.1"/>
    <property type="molecule type" value="Genomic_DNA"/>
</dbReference>
<reference evidence="1 2" key="1">
    <citation type="journal article" date="2023" name="BMC Biol.">
        <title>The compact genome of the sponge Oopsacas minuta (Hexactinellida) is lacking key metazoan core genes.</title>
        <authorList>
            <person name="Santini S."/>
            <person name="Schenkelaars Q."/>
            <person name="Jourda C."/>
            <person name="Duchesne M."/>
            <person name="Belahbib H."/>
            <person name="Rocher C."/>
            <person name="Selva M."/>
            <person name="Riesgo A."/>
            <person name="Vervoort M."/>
            <person name="Leys S.P."/>
            <person name="Kodjabachian L."/>
            <person name="Le Bivic A."/>
            <person name="Borchiellini C."/>
            <person name="Claverie J.M."/>
            <person name="Renard E."/>
        </authorList>
    </citation>
    <scope>NUCLEOTIDE SEQUENCE [LARGE SCALE GENOMIC DNA]</scope>
    <source>
        <strain evidence="1">SPO-2</strain>
    </source>
</reference>
<dbReference type="Proteomes" id="UP001165289">
    <property type="component" value="Unassembled WGS sequence"/>
</dbReference>
<evidence type="ECO:0000313" key="1">
    <source>
        <dbReference type="EMBL" id="KAI6658774.1"/>
    </source>
</evidence>
<evidence type="ECO:0000313" key="2">
    <source>
        <dbReference type="Proteomes" id="UP001165289"/>
    </source>
</evidence>
<protein>
    <submittedName>
        <fullName evidence="1">Uncharacterized protein</fullName>
    </submittedName>
</protein>
<dbReference type="AlphaFoldDB" id="A0AAV7KFD1"/>
<organism evidence="1 2">
    <name type="scientific">Oopsacas minuta</name>
    <dbReference type="NCBI Taxonomy" id="111878"/>
    <lineage>
        <taxon>Eukaryota</taxon>
        <taxon>Metazoa</taxon>
        <taxon>Porifera</taxon>
        <taxon>Hexactinellida</taxon>
        <taxon>Hexasterophora</taxon>
        <taxon>Lyssacinosida</taxon>
        <taxon>Leucopsacidae</taxon>
        <taxon>Oopsacas</taxon>
    </lineage>
</organism>
<sequence length="142" mass="16148">MNSVLSFIKNSPKKLGKFNNIIQQQENYDILHRSDKALKSICPTRGVMLLPPLHAFMGHYSSILDFLEELKDDRSEPAENTECARPILGDLPELFCYELSKLYCLKFTQFMCYALAGLLLEAISEAGLALLHYHFPLNQPTP</sequence>
<comment type="caution">
    <text evidence="1">The sequence shown here is derived from an EMBL/GenBank/DDBJ whole genome shotgun (WGS) entry which is preliminary data.</text>
</comment>
<accession>A0AAV7KFD1</accession>